<dbReference type="PROSITE" id="PS00086">
    <property type="entry name" value="CYTOCHROME_P450"/>
    <property type="match status" value="1"/>
</dbReference>
<organism evidence="9 10">
    <name type="scientific">Streptosporangium subroseum</name>
    <dbReference type="NCBI Taxonomy" id="106412"/>
    <lineage>
        <taxon>Bacteria</taxon>
        <taxon>Bacillati</taxon>
        <taxon>Actinomycetota</taxon>
        <taxon>Actinomycetes</taxon>
        <taxon>Streptosporangiales</taxon>
        <taxon>Streptosporangiaceae</taxon>
        <taxon>Streptosporangium</taxon>
    </lineage>
</organism>
<comment type="similarity">
    <text evidence="1 8">Belongs to the cytochrome P450 family.</text>
</comment>
<dbReference type="GO" id="GO:0020037">
    <property type="term" value="F:heme binding"/>
    <property type="evidence" value="ECO:0007669"/>
    <property type="project" value="InterPro"/>
</dbReference>
<keyword evidence="2 7" id="KW-0349">Heme</keyword>
<reference evidence="9 10" key="1">
    <citation type="submission" date="2017-06" db="EMBL/GenBank/DDBJ databases">
        <authorList>
            <person name="Kim H.J."/>
            <person name="Triplett B.A."/>
        </authorList>
    </citation>
    <scope>NUCLEOTIDE SEQUENCE [LARGE SCALE GENOMIC DNA]</scope>
    <source>
        <strain evidence="9 10">CGMCC 4.2132</strain>
    </source>
</reference>
<evidence type="ECO:0000256" key="6">
    <source>
        <dbReference type="ARBA" id="ARBA00023033"/>
    </source>
</evidence>
<dbReference type="Pfam" id="PF00067">
    <property type="entry name" value="p450"/>
    <property type="match status" value="1"/>
</dbReference>
<dbReference type="GO" id="GO:0004497">
    <property type="term" value="F:monooxygenase activity"/>
    <property type="evidence" value="ECO:0007669"/>
    <property type="project" value="UniProtKB-KW"/>
</dbReference>
<dbReference type="AlphaFoldDB" id="A0A239DBV8"/>
<keyword evidence="5 7" id="KW-0408">Iron</keyword>
<evidence type="ECO:0000256" key="1">
    <source>
        <dbReference type="ARBA" id="ARBA00010617"/>
    </source>
</evidence>
<dbReference type="PRINTS" id="PR00385">
    <property type="entry name" value="P450"/>
</dbReference>
<keyword evidence="4 8" id="KW-0560">Oxidoreductase</keyword>
<evidence type="ECO:0000256" key="8">
    <source>
        <dbReference type="RuleBase" id="RU000461"/>
    </source>
</evidence>
<dbReference type="Proteomes" id="UP000198282">
    <property type="component" value="Unassembled WGS sequence"/>
</dbReference>
<dbReference type="InterPro" id="IPR017972">
    <property type="entry name" value="Cyt_P450_CS"/>
</dbReference>
<dbReference type="GO" id="GO:0005506">
    <property type="term" value="F:iron ion binding"/>
    <property type="evidence" value="ECO:0007669"/>
    <property type="project" value="InterPro"/>
</dbReference>
<keyword evidence="6 8" id="KW-0503">Monooxygenase</keyword>
<gene>
    <name evidence="9" type="ORF">SAMN05216276_100739</name>
</gene>
<comment type="cofactor">
    <cofactor evidence="7">
        <name>heme</name>
        <dbReference type="ChEBI" id="CHEBI:30413"/>
    </cofactor>
</comment>
<proteinExistence type="inferred from homology"/>
<evidence type="ECO:0000313" key="9">
    <source>
        <dbReference type="EMBL" id="SNS29354.1"/>
    </source>
</evidence>
<dbReference type="InterPro" id="IPR002401">
    <property type="entry name" value="Cyt_P450_E_grp-I"/>
</dbReference>
<evidence type="ECO:0000256" key="4">
    <source>
        <dbReference type="ARBA" id="ARBA00023002"/>
    </source>
</evidence>
<dbReference type="EMBL" id="FZOD01000007">
    <property type="protein sequence ID" value="SNS29354.1"/>
    <property type="molecule type" value="Genomic_DNA"/>
</dbReference>
<evidence type="ECO:0000313" key="10">
    <source>
        <dbReference type="Proteomes" id="UP000198282"/>
    </source>
</evidence>
<sequence>MSIDVGTGAVRRPRSIPVHRVLPRFVRDPVNALAEFGREAGGEVVRLDLGPVRPYLVTHPDHVQQVMRAEWTNYQREGMFWRPLRRLFGAGIMGEGKPWESSRKILQPLFTARYIDTLSEEMAKTIAVRVGEMDEHVRSGRPADAADQMSGIVSQTLIRVLFGDKITRADGERLTPAYDLVANSINFRLLMPFMPYFIRVPGDRALLGAVKTIDDVMFPVIRKARADLDDNVDVISALCRTTGDDGAGLDDRQIRDALVSVYGAASDTTVMSLTWLWSLLDTHPEVAAKLRDEIDDVVGAGPARPEHVPRLRYTRMVLQELLRLYPAGWLFPRMAMEDGEIGGVRIRAGSQVLISPYATHRLDEFWERPLEFDPERFAPEKQERRHKYAHFPFGGGPHQCLGQYLFYVQAPLIVATVLSRFRLTVSNPGPFLPAPAASLRPKRRIELDVAFADHARSEVR</sequence>
<dbReference type="InterPro" id="IPR036396">
    <property type="entry name" value="Cyt_P450_sf"/>
</dbReference>
<dbReference type="PANTHER" id="PTHR24291">
    <property type="entry name" value="CYTOCHROME P450 FAMILY 4"/>
    <property type="match status" value="1"/>
</dbReference>
<evidence type="ECO:0000256" key="7">
    <source>
        <dbReference type="PIRSR" id="PIRSR602401-1"/>
    </source>
</evidence>
<evidence type="ECO:0000256" key="3">
    <source>
        <dbReference type="ARBA" id="ARBA00022723"/>
    </source>
</evidence>
<dbReference type="InterPro" id="IPR001128">
    <property type="entry name" value="Cyt_P450"/>
</dbReference>
<evidence type="ECO:0000256" key="2">
    <source>
        <dbReference type="ARBA" id="ARBA00022617"/>
    </source>
</evidence>
<feature type="binding site" description="axial binding residue" evidence="7">
    <location>
        <position position="400"/>
    </location>
    <ligand>
        <name>heme</name>
        <dbReference type="ChEBI" id="CHEBI:30413"/>
    </ligand>
    <ligandPart>
        <name>Fe</name>
        <dbReference type="ChEBI" id="CHEBI:18248"/>
    </ligandPart>
</feature>
<name>A0A239DBV8_9ACTN</name>
<protein>
    <submittedName>
        <fullName evidence="9">Cytochrome P450</fullName>
    </submittedName>
</protein>
<keyword evidence="10" id="KW-1185">Reference proteome</keyword>
<dbReference type="GO" id="GO:0016705">
    <property type="term" value="F:oxidoreductase activity, acting on paired donors, with incorporation or reduction of molecular oxygen"/>
    <property type="evidence" value="ECO:0007669"/>
    <property type="project" value="InterPro"/>
</dbReference>
<keyword evidence="3 7" id="KW-0479">Metal-binding</keyword>
<dbReference type="OrthoDB" id="3217230at2"/>
<dbReference type="SUPFAM" id="SSF48264">
    <property type="entry name" value="Cytochrome P450"/>
    <property type="match status" value="1"/>
</dbReference>
<accession>A0A239DBV8</accession>
<dbReference type="PRINTS" id="PR00463">
    <property type="entry name" value="EP450I"/>
</dbReference>
<evidence type="ECO:0000256" key="5">
    <source>
        <dbReference type="ARBA" id="ARBA00023004"/>
    </source>
</evidence>
<dbReference type="InterPro" id="IPR050196">
    <property type="entry name" value="Cytochrome_P450_Monoox"/>
</dbReference>
<dbReference type="Gene3D" id="1.10.630.10">
    <property type="entry name" value="Cytochrome P450"/>
    <property type="match status" value="1"/>
</dbReference>
<dbReference type="PANTHER" id="PTHR24291:SF50">
    <property type="entry name" value="BIFUNCTIONAL ALBAFLAVENONE MONOOXYGENASE_TERPENE SYNTHASE"/>
    <property type="match status" value="1"/>
</dbReference>